<reference evidence="2 3" key="1">
    <citation type="journal article" date="2023" name="Mol. Biol. Evol.">
        <title>Genomics of Secondarily Temperate Adaptation in the Only Non-Antarctic Icefish.</title>
        <authorList>
            <person name="Rivera-Colon A.G."/>
            <person name="Rayamajhi N."/>
            <person name="Minhas B.F."/>
            <person name="Madrigal G."/>
            <person name="Bilyk K.T."/>
            <person name="Yoon V."/>
            <person name="Hune M."/>
            <person name="Gregory S."/>
            <person name="Cheng C.H.C."/>
            <person name="Catchen J.M."/>
        </authorList>
    </citation>
    <scope>NUCLEOTIDE SEQUENCE [LARGE SCALE GENOMIC DNA]</scope>
    <source>
        <strain evidence="2">JC2023a</strain>
    </source>
</reference>
<proteinExistence type="predicted"/>
<dbReference type="AlphaFoldDB" id="A0AAN8CE82"/>
<gene>
    <name evidence="2" type="ORF">CesoFtcFv8_007264</name>
</gene>
<keyword evidence="3" id="KW-1185">Reference proteome</keyword>
<evidence type="ECO:0000256" key="1">
    <source>
        <dbReference type="SAM" id="MobiDB-lite"/>
    </source>
</evidence>
<comment type="caution">
    <text evidence="2">The sequence shown here is derived from an EMBL/GenBank/DDBJ whole genome shotgun (WGS) entry which is preliminary data.</text>
</comment>
<dbReference type="Proteomes" id="UP001335648">
    <property type="component" value="Unassembled WGS sequence"/>
</dbReference>
<accession>A0AAN8CE82</accession>
<evidence type="ECO:0000313" key="3">
    <source>
        <dbReference type="Proteomes" id="UP001335648"/>
    </source>
</evidence>
<protein>
    <submittedName>
        <fullName evidence="2">Uncharacterized protein</fullName>
    </submittedName>
</protein>
<feature type="region of interest" description="Disordered" evidence="1">
    <location>
        <begin position="1"/>
        <end position="31"/>
    </location>
</feature>
<name>A0AAN8CE82_9TELE</name>
<organism evidence="2 3">
    <name type="scientific">Champsocephalus esox</name>
    <name type="common">pike icefish</name>
    <dbReference type="NCBI Taxonomy" id="159716"/>
    <lineage>
        <taxon>Eukaryota</taxon>
        <taxon>Metazoa</taxon>
        <taxon>Chordata</taxon>
        <taxon>Craniata</taxon>
        <taxon>Vertebrata</taxon>
        <taxon>Euteleostomi</taxon>
        <taxon>Actinopterygii</taxon>
        <taxon>Neopterygii</taxon>
        <taxon>Teleostei</taxon>
        <taxon>Neoteleostei</taxon>
        <taxon>Acanthomorphata</taxon>
        <taxon>Eupercaria</taxon>
        <taxon>Perciformes</taxon>
        <taxon>Notothenioidei</taxon>
        <taxon>Channichthyidae</taxon>
        <taxon>Champsocephalus</taxon>
    </lineage>
</organism>
<sequence>MSLRNGFLSLSSPGPGRRAGGQGGVSVCNPSHQTAVRPRLSWELQGVPADLWSDTQHGSLTRGALCYPDTLPSLKRQHTHSLIS</sequence>
<dbReference type="EMBL" id="JAULUE010002051">
    <property type="protein sequence ID" value="KAK5901955.1"/>
    <property type="molecule type" value="Genomic_DNA"/>
</dbReference>
<evidence type="ECO:0000313" key="2">
    <source>
        <dbReference type="EMBL" id="KAK5901955.1"/>
    </source>
</evidence>